<keyword evidence="2" id="KW-1185">Reference proteome</keyword>
<accession>A0A158A610</accession>
<evidence type="ECO:0000313" key="2">
    <source>
        <dbReference type="Proteomes" id="UP000071859"/>
    </source>
</evidence>
<protein>
    <submittedName>
        <fullName evidence="1">Uncharacterized protein</fullName>
    </submittedName>
</protein>
<dbReference type="EMBL" id="FCOX02000004">
    <property type="protein sequence ID" value="SAK53228.1"/>
    <property type="molecule type" value="Genomic_DNA"/>
</dbReference>
<reference evidence="1" key="1">
    <citation type="submission" date="2016-01" db="EMBL/GenBank/DDBJ databases">
        <authorList>
            <person name="Peeters C."/>
        </authorList>
    </citation>
    <scope>NUCLEOTIDE SEQUENCE</scope>
    <source>
        <strain evidence="1">LMG 29321</strain>
    </source>
</reference>
<dbReference type="AlphaFoldDB" id="A0A158A610"/>
<sequence length="59" mass="6706">MTVTPPLFRMLSAIEDAEMSAQERRSLDPYFAALHGAPVIPMPEDKIEIMRVVHARIQK</sequence>
<dbReference type="Proteomes" id="UP000071859">
    <property type="component" value="Unassembled WGS sequence"/>
</dbReference>
<name>A0A158A610_9BURK</name>
<gene>
    <name evidence="1" type="ORF">AWB78_01306</name>
</gene>
<proteinExistence type="predicted"/>
<evidence type="ECO:0000313" key="1">
    <source>
        <dbReference type="EMBL" id="SAK53228.1"/>
    </source>
</evidence>
<organism evidence="1 2">
    <name type="scientific">Caballeronia calidae</name>
    <dbReference type="NCBI Taxonomy" id="1777139"/>
    <lineage>
        <taxon>Bacteria</taxon>
        <taxon>Pseudomonadati</taxon>
        <taxon>Pseudomonadota</taxon>
        <taxon>Betaproteobacteria</taxon>
        <taxon>Burkholderiales</taxon>
        <taxon>Burkholderiaceae</taxon>
        <taxon>Caballeronia</taxon>
    </lineage>
</organism>
<comment type="caution">
    <text evidence="1">The sequence shown here is derived from an EMBL/GenBank/DDBJ whole genome shotgun (WGS) entry which is preliminary data.</text>
</comment>
<dbReference type="OrthoDB" id="9112969at2"/>